<keyword evidence="5" id="KW-0067">ATP-binding</keyword>
<dbReference type="GO" id="GO:0005524">
    <property type="term" value="F:ATP binding"/>
    <property type="evidence" value="ECO:0007669"/>
    <property type="project" value="UniProtKB-KW"/>
</dbReference>
<evidence type="ECO:0000256" key="7">
    <source>
        <dbReference type="ARBA" id="ARBA00023204"/>
    </source>
</evidence>
<dbReference type="GO" id="GO:0003677">
    <property type="term" value="F:DNA binding"/>
    <property type="evidence" value="ECO:0007669"/>
    <property type="project" value="UniProtKB-KW"/>
</dbReference>
<dbReference type="Proteomes" id="UP000491237">
    <property type="component" value="Unassembled WGS sequence"/>
</dbReference>
<feature type="non-terminal residue" evidence="9">
    <location>
        <position position="1"/>
    </location>
</feature>
<accession>A0A844EHH6</accession>
<protein>
    <submittedName>
        <fullName evidence="9">ATP-dependent helicase</fullName>
    </submittedName>
</protein>
<dbReference type="EMBL" id="WKKY01001089">
    <property type="protein sequence ID" value="MSE22415.1"/>
    <property type="molecule type" value="Genomic_DNA"/>
</dbReference>
<name>A0A844EHH6_9LACO</name>
<sequence length="154" mass="17759">HAQNIDLASLSDEDVKQLVAQTVDQIVHDPQNFDYVVLTSSNRMHYITTQLEKTIQQMVQTLRNQQTLTPMRPQNTELIFGQPNQKQALSGLSFDLPDNRTVKVRGRIDRIDSMSTKEKRYFGIVDYKSSDRKFDFNAAYDGISMQLLTYLDVL</sequence>
<evidence type="ECO:0000256" key="2">
    <source>
        <dbReference type="ARBA" id="ARBA00022763"/>
    </source>
</evidence>
<dbReference type="Pfam" id="PF12705">
    <property type="entry name" value="PDDEXK_1"/>
    <property type="match status" value="1"/>
</dbReference>
<evidence type="ECO:0000256" key="1">
    <source>
        <dbReference type="ARBA" id="ARBA00022741"/>
    </source>
</evidence>
<dbReference type="AlphaFoldDB" id="A0A844EHH6"/>
<dbReference type="InterPro" id="IPR011604">
    <property type="entry name" value="PDDEXK-like_dom_sf"/>
</dbReference>
<organism evidence="9 10">
    <name type="scientific">Lentilactobacillus parabuchneri</name>
    <dbReference type="NCBI Taxonomy" id="152331"/>
    <lineage>
        <taxon>Bacteria</taxon>
        <taxon>Bacillati</taxon>
        <taxon>Bacillota</taxon>
        <taxon>Bacilli</taxon>
        <taxon>Lactobacillales</taxon>
        <taxon>Lactobacillaceae</taxon>
        <taxon>Lentilactobacillus</taxon>
    </lineage>
</organism>
<feature type="non-terminal residue" evidence="9">
    <location>
        <position position="154"/>
    </location>
</feature>
<evidence type="ECO:0000313" key="10">
    <source>
        <dbReference type="Proteomes" id="UP000491237"/>
    </source>
</evidence>
<reference evidence="9 10" key="1">
    <citation type="submission" date="2019-11" db="EMBL/GenBank/DDBJ databases">
        <title>Draft Genome Sequence of Plant Growth-Promoting Rhizosphere-Associated Bacteria.</title>
        <authorList>
            <person name="Vasilyev I.Y."/>
            <person name="Radchenko V."/>
            <person name="Ilnitskaya E.V."/>
        </authorList>
    </citation>
    <scope>NUCLEOTIDE SEQUENCE [LARGE SCALE GENOMIC DNA]</scope>
    <source>
        <strain evidence="9 10">VRA_07sq_f</strain>
    </source>
</reference>
<evidence type="ECO:0000256" key="6">
    <source>
        <dbReference type="ARBA" id="ARBA00023125"/>
    </source>
</evidence>
<keyword evidence="6" id="KW-0238">DNA-binding</keyword>
<dbReference type="GO" id="GO:0006281">
    <property type="term" value="P:DNA repair"/>
    <property type="evidence" value="ECO:0007669"/>
    <property type="project" value="UniProtKB-KW"/>
</dbReference>
<dbReference type="GO" id="GO:0016787">
    <property type="term" value="F:hydrolase activity"/>
    <property type="evidence" value="ECO:0007669"/>
    <property type="project" value="UniProtKB-KW"/>
</dbReference>
<keyword evidence="3" id="KW-0378">Hydrolase</keyword>
<feature type="domain" description="PD-(D/E)XK endonuclease-like" evidence="8">
    <location>
        <begin position="11"/>
        <end position="154"/>
    </location>
</feature>
<keyword evidence="7" id="KW-0234">DNA repair</keyword>
<evidence type="ECO:0000313" key="9">
    <source>
        <dbReference type="EMBL" id="MSE22415.1"/>
    </source>
</evidence>
<evidence type="ECO:0000256" key="4">
    <source>
        <dbReference type="ARBA" id="ARBA00022806"/>
    </source>
</evidence>
<dbReference type="Gene3D" id="3.90.320.10">
    <property type="match status" value="1"/>
</dbReference>
<evidence type="ECO:0000259" key="8">
    <source>
        <dbReference type="Pfam" id="PF12705"/>
    </source>
</evidence>
<evidence type="ECO:0000256" key="5">
    <source>
        <dbReference type="ARBA" id="ARBA00022840"/>
    </source>
</evidence>
<comment type="caution">
    <text evidence="9">The sequence shown here is derived from an EMBL/GenBank/DDBJ whole genome shotgun (WGS) entry which is preliminary data.</text>
</comment>
<evidence type="ECO:0000256" key="3">
    <source>
        <dbReference type="ARBA" id="ARBA00022801"/>
    </source>
</evidence>
<dbReference type="GO" id="GO:0004386">
    <property type="term" value="F:helicase activity"/>
    <property type="evidence" value="ECO:0007669"/>
    <property type="project" value="UniProtKB-KW"/>
</dbReference>
<gene>
    <name evidence="9" type="ORF">GKC44_14510</name>
</gene>
<dbReference type="InterPro" id="IPR038726">
    <property type="entry name" value="PDDEXK_AddAB-type"/>
</dbReference>
<keyword evidence="4 9" id="KW-0347">Helicase</keyword>
<keyword evidence="2" id="KW-0227">DNA damage</keyword>
<keyword evidence="1" id="KW-0547">Nucleotide-binding</keyword>
<proteinExistence type="predicted"/>